<dbReference type="Proteomes" id="UP001165121">
    <property type="component" value="Unassembled WGS sequence"/>
</dbReference>
<dbReference type="OrthoDB" id="2668416at2759"/>
<protein>
    <submittedName>
        <fullName evidence="1">Unnamed protein product</fullName>
    </submittedName>
</protein>
<name>A0A9W6X5F6_9STRA</name>
<dbReference type="AlphaFoldDB" id="A0A9W6X5F6"/>
<organism evidence="1 2">
    <name type="scientific">Phytophthora fragariaefolia</name>
    <dbReference type="NCBI Taxonomy" id="1490495"/>
    <lineage>
        <taxon>Eukaryota</taxon>
        <taxon>Sar</taxon>
        <taxon>Stramenopiles</taxon>
        <taxon>Oomycota</taxon>
        <taxon>Peronosporomycetes</taxon>
        <taxon>Peronosporales</taxon>
        <taxon>Peronosporaceae</taxon>
        <taxon>Phytophthora</taxon>
    </lineage>
</organism>
<accession>A0A9W6X5F6</accession>
<reference evidence="1" key="1">
    <citation type="submission" date="2023-04" db="EMBL/GenBank/DDBJ databases">
        <title>Phytophthora fragariaefolia NBRC 109709.</title>
        <authorList>
            <person name="Ichikawa N."/>
            <person name="Sato H."/>
            <person name="Tonouchi N."/>
        </authorList>
    </citation>
    <scope>NUCLEOTIDE SEQUENCE</scope>
    <source>
        <strain evidence="1">NBRC 109709</strain>
    </source>
</reference>
<sequence>MCSGWSTRVLEQSDSQIRFISHSLNFYMEPEAVAITVVLLRTCAAALAAATVDKRSCRRAPSTVSMFSTTTFEEEMAAADTEWFHKKLRCDRMSFLRLYREVHATYKRKPAANSKCPLVKRFSLTMMYFAHGGTMDSATSVLGISRPRAVVYINNCIEVLSSIATKYVDRPRASEMEAVGAGFMWWAFLK</sequence>
<evidence type="ECO:0000313" key="1">
    <source>
        <dbReference type="EMBL" id="GMF31910.1"/>
    </source>
</evidence>
<evidence type="ECO:0000313" key="2">
    <source>
        <dbReference type="Proteomes" id="UP001165121"/>
    </source>
</evidence>
<keyword evidence="2" id="KW-1185">Reference proteome</keyword>
<proteinExistence type="predicted"/>
<comment type="caution">
    <text evidence="1">The sequence shown here is derived from an EMBL/GenBank/DDBJ whole genome shotgun (WGS) entry which is preliminary data.</text>
</comment>
<gene>
    <name evidence="1" type="ORF">Pfra01_000745100</name>
</gene>
<dbReference type="EMBL" id="BSXT01000657">
    <property type="protein sequence ID" value="GMF31910.1"/>
    <property type="molecule type" value="Genomic_DNA"/>
</dbReference>